<organism evidence="2 3">
    <name type="scientific">Peribacillus loiseleuriae</name>
    <dbReference type="NCBI Taxonomy" id="1679170"/>
    <lineage>
        <taxon>Bacteria</taxon>
        <taxon>Bacillati</taxon>
        <taxon>Bacillota</taxon>
        <taxon>Bacilli</taxon>
        <taxon>Bacillales</taxon>
        <taxon>Bacillaceae</taxon>
        <taxon>Peribacillus</taxon>
    </lineage>
</organism>
<dbReference type="PROSITE" id="PS51725">
    <property type="entry name" value="ABM"/>
    <property type="match status" value="1"/>
</dbReference>
<dbReference type="InterPro" id="IPR007138">
    <property type="entry name" value="ABM_dom"/>
</dbReference>
<evidence type="ECO:0000313" key="3">
    <source>
        <dbReference type="Proteomes" id="UP000037146"/>
    </source>
</evidence>
<dbReference type="AlphaFoldDB" id="A0A0K9GS06"/>
<dbReference type="OrthoDB" id="2352283at2"/>
<dbReference type="PANTHER" id="PTHR34474">
    <property type="entry name" value="SIGNAL TRANSDUCTION PROTEIN TRAP"/>
    <property type="match status" value="1"/>
</dbReference>
<reference evidence="3" key="1">
    <citation type="submission" date="2015-07" db="EMBL/GenBank/DDBJ databases">
        <title>Genome sequencing project for genomic taxonomy and phylogenomics of Bacillus-like bacteria.</title>
        <authorList>
            <person name="Liu B."/>
            <person name="Wang J."/>
            <person name="Zhu Y."/>
            <person name="Liu G."/>
            <person name="Chen Q."/>
            <person name="Chen Z."/>
            <person name="Lan J."/>
            <person name="Che J."/>
            <person name="Ge C."/>
            <person name="Shi H."/>
            <person name="Pan Z."/>
            <person name="Liu X."/>
        </authorList>
    </citation>
    <scope>NUCLEOTIDE SEQUENCE [LARGE SCALE GENOMIC DNA]</scope>
    <source>
        <strain evidence="3">FJAT-27997</strain>
    </source>
</reference>
<dbReference type="Pfam" id="PF03992">
    <property type="entry name" value="ABM"/>
    <property type="match status" value="1"/>
</dbReference>
<dbReference type="PANTHER" id="PTHR34474:SF2">
    <property type="entry name" value="SIGNAL TRANSDUCTION PROTEIN TRAP"/>
    <property type="match status" value="1"/>
</dbReference>
<dbReference type="InterPro" id="IPR011008">
    <property type="entry name" value="Dimeric_a/b-barrel"/>
</dbReference>
<feature type="domain" description="ABM" evidence="1">
    <location>
        <begin position="66"/>
        <end position="155"/>
    </location>
</feature>
<dbReference type="Gene3D" id="3.30.70.100">
    <property type="match status" value="1"/>
</dbReference>
<gene>
    <name evidence="2" type="ORF">AC625_05510</name>
</gene>
<comment type="caution">
    <text evidence="2">The sequence shown here is derived from an EMBL/GenBank/DDBJ whole genome shotgun (WGS) entry which is preliminary data.</text>
</comment>
<name>A0A0K9GS06_9BACI</name>
<dbReference type="EMBL" id="LFZW01000001">
    <property type="protein sequence ID" value="KMY49032.1"/>
    <property type="molecule type" value="Genomic_DNA"/>
</dbReference>
<protein>
    <recommendedName>
        <fullName evidence="1">ABM domain-containing protein</fullName>
    </recommendedName>
</protein>
<dbReference type="SUPFAM" id="SSF54909">
    <property type="entry name" value="Dimeric alpha+beta barrel"/>
    <property type="match status" value="1"/>
</dbReference>
<dbReference type="PATRIC" id="fig|1679170.3.peg.1180"/>
<dbReference type="Proteomes" id="UP000037146">
    <property type="component" value="Unassembled WGS sequence"/>
</dbReference>
<proteinExistence type="predicted"/>
<dbReference type="InterPro" id="IPR050404">
    <property type="entry name" value="Heme-degrading_MO"/>
</dbReference>
<dbReference type="STRING" id="1679170.AC625_05510"/>
<accession>A0A0K9GS06</accession>
<evidence type="ECO:0000259" key="1">
    <source>
        <dbReference type="PROSITE" id="PS51725"/>
    </source>
</evidence>
<dbReference type="RefSeq" id="WP_049680364.1">
    <property type="nucleotide sequence ID" value="NZ_LFZW01000001.1"/>
</dbReference>
<sequence length="171" mass="19771">MKVFITTGTREFLQKVKEKHSTERLYFMENVEHALLLHETTDNTIFSSPRKFEVVDGRGELKEDGYVVMNNIPVTEEGRPGFEFRFKNRAGLIEKEPGFTALRILRPLNSDTYVILTMWKNQGAFTNWKNSNSFQSAHNKDNKSLDNPDLNKKIFSGPAYVTQYSLINEES</sequence>
<keyword evidence="3" id="KW-1185">Reference proteome</keyword>
<evidence type="ECO:0000313" key="2">
    <source>
        <dbReference type="EMBL" id="KMY49032.1"/>
    </source>
</evidence>